<dbReference type="PANTHER" id="PTHR43066">
    <property type="entry name" value="RHOMBOID-RELATED PROTEIN"/>
    <property type="match status" value="1"/>
</dbReference>
<evidence type="ECO:0000256" key="7">
    <source>
        <dbReference type="ARBA" id="ARBA00023136"/>
    </source>
</evidence>
<evidence type="ECO:0000256" key="1">
    <source>
        <dbReference type="ARBA" id="ARBA00004141"/>
    </source>
</evidence>
<proteinExistence type="inferred from homology"/>
<name>A0A3D2X7R1_9FIRM</name>
<dbReference type="GO" id="GO:0004252">
    <property type="term" value="F:serine-type endopeptidase activity"/>
    <property type="evidence" value="ECO:0007669"/>
    <property type="project" value="InterPro"/>
</dbReference>
<evidence type="ECO:0000256" key="8">
    <source>
        <dbReference type="SAM" id="Phobius"/>
    </source>
</evidence>
<evidence type="ECO:0000313" key="11">
    <source>
        <dbReference type="Proteomes" id="UP000262969"/>
    </source>
</evidence>
<gene>
    <name evidence="10" type="ORF">DHW61_11560</name>
</gene>
<comment type="caution">
    <text evidence="10">The sequence shown here is derived from an EMBL/GenBank/DDBJ whole genome shotgun (WGS) entry which is preliminary data.</text>
</comment>
<dbReference type="InterPro" id="IPR022764">
    <property type="entry name" value="Peptidase_S54_rhomboid_dom"/>
</dbReference>
<dbReference type="EMBL" id="DPVV01000385">
    <property type="protein sequence ID" value="HCL03026.1"/>
    <property type="molecule type" value="Genomic_DNA"/>
</dbReference>
<dbReference type="GO" id="GO:0016020">
    <property type="term" value="C:membrane"/>
    <property type="evidence" value="ECO:0007669"/>
    <property type="project" value="UniProtKB-SubCell"/>
</dbReference>
<evidence type="ECO:0000256" key="4">
    <source>
        <dbReference type="ARBA" id="ARBA00022692"/>
    </source>
</evidence>
<evidence type="ECO:0000256" key="5">
    <source>
        <dbReference type="ARBA" id="ARBA00022801"/>
    </source>
</evidence>
<accession>A0A3D2X7R1</accession>
<keyword evidence="4 8" id="KW-0812">Transmembrane</keyword>
<dbReference type="GO" id="GO:0006508">
    <property type="term" value="P:proteolysis"/>
    <property type="evidence" value="ECO:0007669"/>
    <property type="project" value="UniProtKB-KW"/>
</dbReference>
<keyword evidence="7 8" id="KW-0472">Membrane</keyword>
<keyword evidence="6 8" id="KW-1133">Transmembrane helix</keyword>
<evidence type="ECO:0000256" key="2">
    <source>
        <dbReference type="ARBA" id="ARBA00009045"/>
    </source>
</evidence>
<evidence type="ECO:0000313" key="10">
    <source>
        <dbReference type="EMBL" id="HCL03026.1"/>
    </source>
</evidence>
<dbReference type="AlphaFoldDB" id="A0A3D2X7R1"/>
<evidence type="ECO:0000256" key="3">
    <source>
        <dbReference type="ARBA" id="ARBA00022670"/>
    </source>
</evidence>
<keyword evidence="5" id="KW-0378">Hydrolase</keyword>
<keyword evidence="3 10" id="KW-0645">Protease</keyword>
<sequence>MKVLKRIDYNAPVVLSFALLSFIVLLLGEATGGTTTLKYFCVYRSSLADPLTYFRLFSHVLGHANLQHYASNMLLLLILGPMLEEKYGSKIILEMIVVTAFITGVINFIFFTNGLLGASGIVFMMIVLSSMVSLKEGKIPLTLIIVVIIYLGQEISIGLTTKDNISHLTHILGGVCGGVMGAMVFNKKKLV</sequence>
<comment type="similarity">
    <text evidence="2">Belongs to the peptidase S54 family.</text>
</comment>
<feature type="transmembrane region" description="Helical" evidence="8">
    <location>
        <begin position="91"/>
        <end position="110"/>
    </location>
</feature>
<comment type="subcellular location">
    <subcellularLocation>
        <location evidence="1">Membrane</location>
        <topology evidence="1">Multi-pass membrane protein</topology>
    </subcellularLocation>
</comment>
<dbReference type="InterPro" id="IPR035952">
    <property type="entry name" value="Rhomboid-like_sf"/>
</dbReference>
<feature type="transmembrane region" description="Helical" evidence="8">
    <location>
        <begin position="165"/>
        <end position="185"/>
    </location>
</feature>
<dbReference type="PANTHER" id="PTHR43066:SF1">
    <property type="entry name" value="RHOMBOID PROTEIN 2"/>
    <property type="match status" value="1"/>
</dbReference>
<feature type="transmembrane region" description="Helical" evidence="8">
    <location>
        <begin position="116"/>
        <end position="134"/>
    </location>
</feature>
<evidence type="ECO:0000256" key="6">
    <source>
        <dbReference type="ARBA" id="ARBA00022989"/>
    </source>
</evidence>
<dbReference type="Proteomes" id="UP000262969">
    <property type="component" value="Unassembled WGS sequence"/>
</dbReference>
<organism evidence="10 11">
    <name type="scientific">Lachnoclostridium phytofermentans</name>
    <dbReference type="NCBI Taxonomy" id="66219"/>
    <lineage>
        <taxon>Bacteria</taxon>
        <taxon>Bacillati</taxon>
        <taxon>Bacillota</taxon>
        <taxon>Clostridia</taxon>
        <taxon>Lachnospirales</taxon>
        <taxon>Lachnospiraceae</taxon>
    </lineage>
</organism>
<evidence type="ECO:0000259" key="9">
    <source>
        <dbReference type="Pfam" id="PF01694"/>
    </source>
</evidence>
<reference evidence="10 11" key="1">
    <citation type="journal article" date="2018" name="Nat. Biotechnol.">
        <title>A standardized bacterial taxonomy based on genome phylogeny substantially revises the tree of life.</title>
        <authorList>
            <person name="Parks D.H."/>
            <person name="Chuvochina M."/>
            <person name="Waite D.W."/>
            <person name="Rinke C."/>
            <person name="Skarshewski A."/>
            <person name="Chaumeil P.A."/>
            <person name="Hugenholtz P."/>
        </authorList>
    </citation>
    <scope>NUCLEOTIDE SEQUENCE [LARGE SCALE GENOMIC DNA]</scope>
    <source>
        <strain evidence="10">UBA11728</strain>
    </source>
</reference>
<feature type="transmembrane region" description="Helical" evidence="8">
    <location>
        <begin position="141"/>
        <end position="159"/>
    </location>
</feature>
<dbReference type="Pfam" id="PF01694">
    <property type="entry name" value="Rhomboid"/>
    <property type="match status" value="1"/>
</dbReference>
<protein>
    <submittedName>
        <fullName evidence="10">Rhomboid family intramembrane serine protease</fullName>
    </submittedName>
</protein>
<feature type="domain" description="Peptidase S54 rhomboid" evidence="9">
    <location>
        <begin position="53"/>
        <end position="186"/>
    </location>
</feature>
<dbReference type="SUPFAM" id="SSF144091">
    <property type="entry name" value="Rhomboid-like"/>
    <property type="match status" value="1"/>
</dbReference>
<dbReference type="Gene3D" id="1.20.1540.10">
    <property type="entry name" value="Rhomboid-like"/>
    <property type="match status" value="1"/>
</dbReference>